<evidence type="ECO:0000313" key="1">
    <source>
        <dbReference type="EMBL" id="MDI5969886.1"/>
    </source>
</evidence>
<comment type="caution">
    <text evidence="1">The sequence shown here is derived from an EMBL/GenBank/DDBJ whole genome shotgun (WGS) entry which is preliminary data.</text>
</comment>
<organism evidence="1">
    <name type="scientific">Streptantibioticus silvisoli</name>
    <dbReference type="NCBI Taxonomy" id="2705255"/>
    <lineage>
        <taxon>Bacteria</taxon>
        <taxon>Bacillati</taxon>
        <taxon>Actinomycetota</taxon>
        <taxon>Actinomycetes</taxon>
        <taxon>Kitasatosporales</taxon>
        <taxon>Streptomycetaceae</taxon>
        <taxon>Streptantibioticus</taxon>
    </lineage>
</organism>
<name>A0AA90H223_9ACTN</name>
<proteinExistence type="predicted"/>
<dbReference type="AlphaFoldDB" id="A0AA90H223"/>
<gene>
    <name evidence="1" type="ORF">POF50_011155</name>
</gene>
<protein>
    <submittedName>
        <fullName evidence="1">Uncharacterized protein</fullName>
    </submittedName>
</protein>
<sequence length="97" mass="10637">MLLIPRRGDNVDEAALPGDCRRILAIVRAAGGPVQVPAVVEELGLQVEVREKLEPLRAKLVKLADRGWPHERAPAPASRSCAAKTCPTDWWPWAAPR</sequence>
<dbReference type="EMBL" id="JABXJJ020000012">
    <property type="protein sequence ID" value="MDI5969886.1"/>
    <property type="molecule type" value="Genomic_DNA"/>
</dbReference>
<accession>A0AA90H223</accession>
<reference evidence="1" key="1">
    <citation type="submission" date="2023-05" db="EMBL/GenBank/DDBJ databases">
        <title>Streptantibioticus silvisoli sp. nov., acidotolerant actinomycetes 1 from pine litter.</title>
        <authorList>
            <person name="Swiecimska M."/>
            <person name="Golinska P."/>
            <person name="Sangal V."/>
            <person name="Wachnowicz B."/>
            <person name="Goodfellow M."/>
        </authorList>
    </citation>
    <scope>NUCLEOTIDE SEQUENCE</scope>
    <source>
        <strain evidence="1">SL13</strain>
    </source>
</reference>
<dbReference type="RefSeq" id="WP_271313354.1">
    <property type="nucleotide sequence ID" value="NZ_JABXJJ020000012.1"/>
</dbReference>